<dbReference type="RefSeq" id="WP_200687574.1">
    <property type="nucleotide sequence ID" value="NZ_JAEPRQ010000005.1"/>
</dbReference>
<evidence type="ECO:0000313" key="1">
    <source>
        <dbReference type="EMBL" id="MBK4217106.1"/>
    </source>
</evidence>
<comment type="caution">
    <text evidence="1">The sequence shown here is derived from an EMBL/GenBank/DDBJ whole genome shotgun (WGS) entry which is preliminary data.</text>
</comment>
<accession>A0A934SHD7</accession>
<organism evidence="1 2">
    <name type="scientific">Paracoccus caeni</name>
    <dbReference type="NCBI Taxonomy" id="657651"/>
    <lineage>
        <taxon>Bacteria</taxon>
        <taxon>Pseudomonadati</taxon>
        <taxon>Pseudomonadota</taxon>
        <taxon>Alphaproteobacteria</taxon>
        <taxon>Rhodobacterales</taxon>
        <taxon>Paracoccaceae</taxon>
        <taxon>Paracoccus</taxon>
    </lineage>
</organism>
<sequence>MVDSLSRLAILHGTDKFGLHRYTPHYYDILQHLQTDSLKMLEIGVGGYGHHDRGGESLAMWRDFFPNAQITGIDIERKTMDLGPRVKIMQGSQVDADFLEAVIAERGPFDIILDDGSHLNEHVVETFDLLFPTLVPGGIYIVEDVQTAFFPRYGGSLELTAPNTVGFFGGMLREVLDGSRQDIVSIHRFHNMIILQKADPDAGAPGIAEDRRVIAANEAGQFTELAAQGGDDPARLHDALSGAGDGAVFCIKDVAADTALLEQLFAQVDHREILVHFPQAAIHPSASRILSLGVYPGAFLIEIGDNDFPSNFAYDAKQAKAAATLEAMGQAIRDKDATVTGILNYANLAQRFFGVEVAMEFVEELAARGSTDRRYYHLASGKRQRAGDWDAVVALNTEARAHHPLDPQINAMLGKGLRKLGRLDEAEECLRAAYKSHPRVNSLVVTLAQVLEAKGEIDEAISLHEKSIDLYKPPMRVAQLGVLVRFCEKHGRPENAVAAAKRLLELSPGDELAVQVIEKHRQAVGADGKAEG</sequence>
<dbReference type="CDD" id="cd02440">
    <property type="entry name" value="AdoMet_MTases"/>
    <property type="match status" value="1"/>
</dbReference>
<dbReference type="EMBL" id="JAEPRQ010000005">
    <property type="protein sequence ID" value="MBK4217106.1"/>
    <property type="molecule type" value="Genomic_DNA"/>
</dbReference>
<evidence type="ECO:0000313" key="2">
    <source>
        <dbReference type="Proteomes" id="UP000640485"/>
    </source>
</evidence>
<dbReference type="InterPro" id="IPR029063">
    <property type="entry name" value="SAM-dependent_MTases_sf"/>
</dbReference>
<protein>
    <submittedName>
        <fullName evidence="1">Tetratricopeptide repeat protein</fullName>
    </submittedName>
</protein>
<dbReference type="InterPro" id="IPR011990">
    <property type="entry name" value="TPR-like_helical_dom_sf"/>
</dbReference>
<proteinExistence type="predicted"/>
<reference evidence="1" key="1">
    <citation type="submission" date="2021-01" db="EMBL/GenBank/DDBJ databases">
        <title>Paracoccus amoyensis sp. nov., isolated from the surface seawater along the coast of Xiamen Island, China.</title>
        <authorList>
            <person name="Lyu L."/>
        </authorList>
    </citation>
    <scope>NUCLEOTIDE SEQUENCE</scope>
    <source>
        <strain evidence="1">MJ17</strain>
    </source>
</reference>
<dbReference type="SUPFAM" id="SSF48452">
    <property type="entry name" value="TPR-like"/>
    <property type="match status" value="1"/>
</dbReference>
<keyword evidence="2" id="KW-1185">Reference proteome</keyword>
<gene>
    <name evidence="1" type="ORF">JJJ17_14335</name>
</gene>
<dbReference type="Gene3D" id="1.25.40.10">
    <property type="entry name" value="Tetratricopeptide repeat domain"/>
    <property type="match status" value="1"/>
</dbReference>
<dbReference type="Proteomes" id="UP000640485">
    <property type="component" value="Unassembled WGS sequence"/>
</dbReference>
<name>A0A934SHD7_9RHOB</name>
<dbReference type="SUPFAM" id="SSF53335">
    <property type="entry name" value="S-adenosyl-L-methionine-dependent methyltransferases"/>
    <property type="match status" value="1"/>
</dbReference>
<dbReference type="Pfam" id="PF13432">
    <property type="entry name" value="TPR_16"/>
    <property type="match status" value="1"/>
</dbReference>
<dbReference type="AlphaFoldDB" id="A0A934SHD7"/>
<dbReference type="Gene3D" id="3.40.50.150">
    <property type="entry name" value="Vaccinia Virus protein VP39"/>
    <property type="match status" value="1"/>
</dbReference>